<evidence type="ECO:0000256" key="1">
    <source>
        <dbReference type="SAM" id="MobiDB-lite"/>
    </source>
</evidence>
<evidence type="ECO:0000313" key="2">
    <source>
        <dbReference type="EMBL" id="CBX98614.1"/>
    </source>
</evidence>
<dbReference type="InParanoid" id="E5A4R6"/>
<dbReference type="Proteomes" id="UP000002668">
    <property type="component" value="Genome"/>
</dbReference>
<reference evidence="3" key="1">
    <citation type="journal article" date="2011" name="Nat. Commun.">
        <title>Effector diversification within compartments of the Leptosphaeria maculans genome affected by Repeat-Induced Point mutations.</title>
        <authorList>
            <person name="Rouxel T."/>
            <person name="Grandaubert J."/>
            <person name="Hane J.K."/>
            <person name="Hoede C."/>
            <person name="van de Wouw A.P."/>
            <person name="Couloux A."/>
            <person name="Dominguez V."/>
            <person name="Anthouard V."/>
            <person name="Bally P."/>
            <person name="Bourras S."/>
            <person name="Cozijnsen A.J."/>
            <person name="Ciuffetti L.M."/>
            <person name="Degrave A."/>
            <person name="Dilmaghani A."/>
            <person name="Duret L."/>
            <person name="Fudal I."/>
            <person name="Goodwin S.B."/>
            <person name="Gout L."/>
            <person name="Glaser N."/>
            <person name="Linglin J."/>
            <person name="Kema G.H.J."/>
            <person name="Lapalu N."/>
            <person name="Lawrence C.B."/>
            <person name="May K."/>
            <person name="Meyer M."/>
            <person name="Ollivier B."/>
            <person name="Poulain J."/>
            <person name="Schoch C.L."/>
            <person name="Simon A."/>
            <person name="Spatafora J.W."/>
            <person name="Stachowiak A."/>
            <person name="Turgeon B.G."/>
            <person name="Tyler B.M."/>
            <person name="Vincent D."/>
            <person name="Weissenbach J."/>
            <person name="Amselem J."/>
            <person name="Quesneville H."/>
            <person name="Oliver R.P."/>
            <person name="Wincker P."/>
            <person name="Balesdent M.-H."/>
            <person name="Howlett B.J."/>
        </authorList>
    </citation>
    <scope>NUCLEOTIDE SEQUENCE [LARGE SCALE GENOMIC DNA]</scope>
    <source>
        <strain evidence="3">JN3 / isolate v23.1.3 / race Av1-4-5-6-7-8</strain>
    </source>
</reference>
<evidence type="ECO:0000313" key="3">
    <source>
        <dbReference type="Proteomes" id="UP000002668"/>
    </source>
</evidence>
<dbReference type="VEuPathDB" id="FungiDB:LEMA_P078530.1"/>
<organism evidence="3">
    <name type="scientific">Leptosphaeria maculans (strain JN3 / isolate v23.1.3 / race Av1-4-5-6-7-8)</name>
    <name type="common">Blackleg fungus</name>
    <name type="synonym">Phoma lingam</name>
    <dbReference type="NCBI Taxonomy" id="985895"/>
    <lineage>
        <taxon>Eukaryota</taxon>
        <taxon>Fungi</taxon>
        <taxon>Dikarya</taxon>
        <taxon>Ascomycota</taxon>
        <taxon>Pezizomycotina</taxon>
        <taxon>Dothideomycetes</taxon>
        <taxon>Pleosporomycetidae</taxon>
        <taxon>Pleosporales</taxon>
        <taxon>Pleosporineae</taxon>
        <taxon>Leptosphaeriaceae</taxon>
        <taxon>Plenodomus</taxon>
        <taxon>Plenodomus lingam/Leptosphaeria maculans species complex</taxon>
    </lineage>
</organism>
<feature type="region of interest" description="Disordered" evidence="1">
    <location>
        <begin position="44"/>
        <end position="73"/>
    </location>
</feature>
<dbReference type="HOGENOM" id="CLU_1949215_0_0_1"/>
<gene>
    <name evidence="2" type="ORF">LEMA_P078530.1</name>
</gene>
<accession>E5A4R6</accession>
<dbReference type="AlphaFoldDB" id="E5A4R6"/>
<protein>
    <submittedName>
        <fullName evidence="2">Predicted protein</fullName>
    </submittedName>
</protein>
<dbReference type="EMBL" id="FP929134">
    <property type="protein sequence ID" value="CBX98614.1"/>
    <property type="molecule type" value="Genomic_DNA"/>
</dbReference>
<proteinExistence type="predicted"/>
<keyword evidence="3" id="KW-1185">Reference proteome</keyword>
<sequence length="129" mass="14391">MAWPIVVQKYTRHCKVAACSALCYSLHRTSRMIAPARQPVTSLLDTSKIPGSPIPSIACGSRSNPRPLSNERHQQPPFASFFVFSQAPAHRVASSAWLWFSPLSVRLRARRRAPTGTPYAERPARVPRL</sequence>
<name>E5A4R6_LEPMJ</name>